<name>A0ACC3BBN5_9EURO</name>
<accession>A0ACC3BBN5</accession>
<sequence length="337" mass="38260">MSVVLCPWEEPLLVAAVNGQIAKVQKELDKGQNVDSHDLEYGRAALAWAAECGHEDIVQLLLARMQLLDIYWKQEPIWTSKIDVTVGQRCHGRRRRAHEKTVENLLNGNAAVDLVDKRHRTPMAWCAMKGHTSVVKLCLRWNASTATERLDELQELFRTVKPDFDWRNQGGELLLWAIENDREEDVEFLIQQGADVNALDDNWMTPLSNAAHKRLSYVAKLLLERDIVDLDHVDTCDRAPISWVAESGDVEIARLLMERNVNLELKDETGMTPLLWTAMWEHEEIVSMLLDRGVGPNCEDENLRTALSFAAENGQNSLISLLLEKGALPNKVQSNNR</sequence>
<reference evidence="1 2" key="1">
    <citation type="journal article" date="2023" name="ACS Omega">
        <title>Identification of the Neoaspergillic Acid Biosynthesis Gene Cluster by Establishing an In Vitro CRISPR-Ribonucleoprotein Genetic System in Aspergillus melleus.</title>
        <authorList>
            <person name="Yuan B."/>
            <person name="Grau M.F."/>
            <person name="Murata R.M."/>
            <person name="Torok T."/>
            <person name="Venkateswaran K."/>
            <person name="Stajich J.E."/>
            <person name="Wang C.C.C."/>
        </authorList>
    </citation>
    <scope>NUCLEOTIDE SEQUENCE [LARGE SCALE GENOMIC DNA]</scope>
    <source>
        <strain evidence="1 2">IMV 1140</strain>
    </source>
</reference>
<evidence type="ECO:0000313" key="1">
    <source>
        <dbReference type="EMBL" id="KAK1147905.1"/>
    </source>
</evidence>
<organism evidence="1 2">
    <name type="scientific">Aspergillus melleus</name>
    <dbReference type="NCBI Taxonomy" id="138277"/>
    <lineage>
        <taxon>Eukaryota</taxon>
        <taxon>Fungi</taxon>
        <taxon>Dikarya</taxon>
        <taxon>Ascomycota</taxon>
        <taxon>Pezizomycotina</taxon>
        <taxon>Eurotiomycetes</taxon>
        <taxon>Eurotiomycetidae</taxon>
        <taxon>Eurotiales</taxon>
        <taxon>Aspergillaceae</taxon>
        <taxon>Aspergillus</taxon>
        <taxon>Aspergillus subgen. Circumdati</taxon>
    </lineage>
</organism>
<protein>
    <submittedName>
        <fullName evidence="1">Uncharacterized protein</fullName>
    </submittedName>
</protein>
<gene>
    <name evidence="1" type="ORF">N8T08_000420</name>
</gene>
<dbReference type="EMBL" id="JAOPJF010000010">
    <property type="protein sequence ID" value="KAK1147905.1"/>
    <property type="molecule type" value="Genomic_DNA"/>
</dbReference>
<proteinExistence type="predicted"/>
<keyword evidence="2" id="KW-1185">Reference proteome</keyword>
<evidence type="ECO:0000313" key="2">
    <source>
        <dbReference type="Proteomes" id="UP001177260"/>
    </source>
</evidence>
<dbReference type="Proteomes" id="UP001177260">
    <property type="component" value="Unassembled WGS sequence"/>
</dbReference>
<comment type="caution">
    <text evidence="1">The sequence shown here is derived from an EMBL/GenBank/DDBJ whole genome shotgun (WGS) entry which is preliminary data.</text>
</comment>